<protein>
    <submittedName>
        <fullName evidence="1">Uncharacterized protein</fullName>
    </submittedName>
</protein>
<reference evidence="1 2" key="1">
    <citation type="submission" date="2023-03" db="EMBL/GenBank/DDBJ databases">
        <title>WGS of Gossypium arboreum.</title>
        <authorList>
            <person name="Yu D."/>
        </authorList>
    </citation>
    <scope>NUCLEOTIDE SEQUENCE [LARGE SCALE GENOMIC DNA]</scope>
    <source>
        <tissue evidence="1">Leaf</tissue>
    </source>
</reference>
<name>A0ABR0QIX4_GOSAR</name>
<dbReference type="EMBL" id="JARKNE010000003">
    <property type="protein sequence ID" value="KAK5839260.1"/>
    <property type="molecule type" value="Genomic_DNA"/>
</dbReference>
<accession>A0ABR0QIX4</accession>
<dbReference type="Proteomes" id="UP001358586">
    <property type="component" value="Chromosome 3"/>
</dbReference>
<keyword evidence="2" id="KW-1185">Reference proteome</keyword>
<gene>
    <name evidence="1" type="ORF">PVK06_008036</name>
</gene>
<proteinExistence type="predicted"/>
<sequence>MAIVAPKVKERLLHNFVPCKARLLDKGLSISPDCAQCGDTEDLEAVCLQCTHSVQIWRFASLSISQVFVNKEANGLFERVQPRRPATSESATFWQPPPEGTLKCNVDAALRDSWGVLVGWCSFEPHFGRRRWQLRRRYHGLVYAR</sequence>
<organism evidence="1 2">
    <name type="scientific">Gossypium arboreum</name>
    <name type="common">Tree cotton</name>
    <name type="synonym">Gossypium nanking</name>
    <dbReference type="NCBI Taxonomy" id="29729"/>
    <lineage>
        <taxon>Eukaryota</taxon>
        <taxon>Viridiplantae</taxon>
        <taxon>Streptophyta</taxon>
        <taxon>Embryophyta</taxon>
        <taxon>Tracheophyta</taxon>
        <taxon>Spermatophyta</taxon>
        <taxon>Magnoliopsida</taxon>
        <taxon>eudicotyledons</taxon>
        <taxon>Gunneridae</taxon>
        <taxon>Pentapetalae</taxon>
        <taxon>rosids</taxon>
        <taxon>malvids</taxon>
        <taxon>Malvales</taxon>
        <taxon>Malvaceae</taxon>
        <taxon>Malvoideae</taxon>
        <taxon>Gossypium</taxon>
    </lineage>
</organism>
<evidence type="ECO:0000313" key="2">
    <source>
        <dbReference type="Proteomes" id="UP001358586"/>
    </source>
</evidence>
<evidence type="ECO:0000313" key="1">
    <source>
        <dbReference type="EMBL" id="KAK5839260.1"/>
    </source>
</evidence>
<comment type="caution">
    <text evidence="1">The sequence shown here is derived from an EMBL/GenBank/DDBJ whole genome shotgun (WGS) entry which is preliminary data.</text>
</comment>